<dbReference type="AlphaFoldDB" id="A0A1E1JVX5"/>
<evidence type="ECO:0000313" key="3">
    <source>
        <dbReference type="Proteomes" id="UP000178129"/>
    </source>
</evidence>
<sequence>MQFSIITILALVTSVMACSQANHCCWADVTACEQESAPDCHTRDFIFAQCENWGVECADGDCCNTLTGEAMDCN</sequence>
<accession>A0A1E1JVX5</accession>
<keyword evidence="1" id="KW-0732">Signal</keyword>
<evidence type="ECO:0000313" key="2">
    <source>
        <dbReference type="EMBL" id="CZS89959.1"/>
    </source>
</evidence>
<evidence type="ECO:0000256" key="1">
    <source>
        <dbReference type="SAM" id="SignalP"/>
    </source>
</evidence>
<keyword evidence="3" id="KW-1185">Reference proteome</keyword>
<dbReference type="EMBL" id="FJUW01000003">
    <property type="protein sequence ID" value="CZS89959.1"/>
    <property type="molecule type" value="Genomic_DNA"/>
</dbReference>
<protein>
    <recommendedName>
        <fullName evidence="4">Extracellular membrane protein CFEM domain-containing protein</fullName>
    </recommendedName>
</protein>
<evidence type="ECO:0008006" key="4">
    <source>
        <dbReference type="Google" id="ProtNLM"/>
    </source>
</evidence>
<organism evidence="2 3">
    <name type="scientific">Rhynchosporium graminicola</name>
    <dbReference type="NCBI Taxonomy" id="2792576"/>
    <lineage>
        <taxon>Eukaryota</taxon>
        <taxon>Fungi</taxon>
        <taxon>Dikarya</taxon>
        <taxon>Ascomycota</taxon>
        <taxon>Pezizomycotina</taxon>
        <taxon>Leotiomycetes</taxon>
        <taxon>Helotiales</taxon>
        <taxon>Ploettnerulaceae</taxon>
        <taxon>Rhynchosporium</taxon>
    </lineage>
</organism>
<proteinExistence type="predicted"/>
<gene>
    <name evidence="2" type="ORF">RCO7_02337</name>
</gene>
<name>A0A1E1JVX5_9HELO</name>
<reference evidence="3" key="1">
    <citation type="submission" date="2016-03" db="EMBL/GenBank/DDBJ databases">
        <authorList>
            <person name="Ploux O."/>
        </authorList>
    </citation>
    <scope>NUCLEOTIDE SEQUENCE [LARGE SCALE GENOMIC DNA]</scope>
    <source>
        <strain evidence="3">UK7</strain>
    </source>
</reference>
<comment type="caution">
    <text evidence="2">The sequence shown here is derived from an EMBL/GenBank/DDBJ whole genome shotgun (WGS) entry which is preliminary data.</text>
</comment>
<dbReference type="InParanoid" id="A0A1E1JVX5"/>
<feature type="signal peptide" evidence="1">
    <location>
        <begin position="1"/>
        <end position="17"/>
    </location>
</feature>
<feature type="chain" id="PRO_5009445435" description="Extracellular membrane protein CFEM domain-containing protein" evidence="1">
    <location>
        <begin position="18"/>
        <end position="74"/>
    </location>
</feature>
<dbReference type="Proteomes" id="UP000178129">
    <property type="component" value="Unassembled WGS sequence"/>
</dbReference>